<dbReference type="KEGG" id="snk:CP967_13550"/>
<keyword evidence="2" id="KW-0472">Membrane</keyword>
<reference evidence="3 4" key="1">
    <citation type="submission" date="2017-09" db="EMBL/GenBank/DDBJ databases">
        <authorList>
            <person name="Lee N."/>
            <person name="Cho B.-K."/>
        </authorList>
    </citation>
    <scope>NUCLEOTIDE SEQUENCE [LARGE SCALE GENOMIC DNA]</scope>
    <source>
        <strain evidence="3 4">ATCC 12769</strain>
    </source>
</reference>
<evidence type="ECO:0000256" key="1">
    <source>
        <dbReference type="SAM" id="MobiDB-lite"/>
    </source>
</evidence>
<keyword evidence="2" id="KW-0812">Transmembrane</keyword>
<evidence type="ECO:0000256" key="2">
    <source>
        <dbReference type="SAM" id="Phobius"/>
    </source>
</evidence>
<dbReference type="AlphaFoldDB" id="A0A5J6F9E5"/>
<feature type="compositionally biased region" description="Basic and acidic residues" evidence="1">
    <location>
        <begin position="133"/>
        <end position="143"/>
    </location>
</feature>
<dbReference type="EMBL" id="CP023702">
    <property type="protein sequence ID" value="QEU72892.1"/>
    <property type="molecule type" value="Genomic_DNA"/>
</dbReference>
<feature type="region of interest" description="Disordered" evidence="1">
    <location>
        <begin position="133"/>
        <end position="155"/>
    </location>
</feature>
<name>A0A5J6F9E5_9ACTN</name>
<gene>
    <name evidence="3" type="ORF">CP967_13550</name>
</gene>
<feature type="transmembrane region" description="Helical" evidence="2">
    <location>
        <begin position="26"/>
        <end position="50"/>
    </location>
</feature>
<keyword evidence="2" id="KW-1133">Transmembrane helix</keyword>
<protein>
    <submittedName>
        <fullName evidence="3">Uncharacterized protein</fullName>
    </submittedName>
</protein>
<proteinExistence type="predicted"/>
<evidence type="ECO:0000313" key="4">
    <source>
        <dbReference type="Proteomes" id="UP000326178"/>
    </source>
</evidence>
<dbReference type="Proteomes" id="UP000326178">
    <property type="component" value="Chromosome"/>
</dbReference>
<evidence type="ECO:0000313" key="3">
    <source>
        <dbReference type="EMBL" id="QEU72892.1"/>
    </source>
</evidence>
<organism evidence="3 4">
    <name type="scientific">Streptomyces nitrosporeus</name>
    <dbReference type="NCBI Taxonomy" id="28894"/>
    <lineage>
        <taxon>Bacteria</taxon>
        <taxon>Bacillati</taxon>
        <taxon>Actinomycetota</taxon>
        <taxon>Actinomycetes</taxon>
        <taxon>Kitasatosporales</taxon>
        <taxon>Streptomycetaceae</taxon>
        <taxon>Streptomyces</taxon>
    </lineage>
</organism>
<dbReference type="Gene3D" id="1.20.58.70">
    <property type="match status" value="1"/>
</dbReference>
<accession>A0A5J6F9E5</accession>
<sequence>MIAKEVEEAGKSTWTPDTRLYKTPEFMGIVTALTAAALGATFASIGLTFVKYDFAFFDLTEKINRNFARIANLATGRKQWQNQFRTNQHNAELELNRKFHDLDHRLSRRIKEVAKKLNKRIDGLDKRVAENTRARRNTRDQVRSRVPASPGTIPSSRTAAAELNELHTRIDQLVAAIG</sequence>
<keyword evidence="4" id="KW-1185">Reference proteome</keyword>